<protein>
    <submittedName>
        <fullName evidence="6">HlyD family efflux transporter periplasmic adaptor subunit</fullName>
    </submittedName>
</protein>
<evidence type="ECO:0000313" key="7">
    <source>
        <dbReference type="Proteomes" id="UP000253941"/>
    </source>
</evidence>
<dbReference type="Proteomes" id="UP000253941">
    <property type="component" value="Unassembled WGS sequence"/>
</dbReference>
<evidence type="ECO:0000259" key="4">
    <source>
        <dbReference type="Pfam" id="PF01590"/>
    </source>
</evidence>
<dbReference type="Gene3D" id="2.40.30.170">
    <property type="match status" value="1"/>
</dbReference>
<dbReference type="InterPro" id="IPR058792">
    <property type="entry name" value="Beta-barrel_RND_2"/>
</dbReference>
<feature type="domain" description="CusB-like beta-barrel" evidence="5">
    <location>
        <begin position="515"/>
        <end position="591"/>
    </location>
</feature>
<keyword evidence="7" id="KW-1185">Reference proteome</keyword>
<evidence type="ECO:0000313" key="6">
    <source>
        <dbReference type="EMBL" id="RDD62472.1"/>
    </source>
</evidence>
<dbReference type="InterPro" id="IPR029016">
    <property type="entry name" value="GAF-like_dom_sf"/>
</dbReference>
<evidence type="ECO:0000256" key="1">
    <source>
        <dbReference type="ARBA" id="ARBA00004196"/>
    </source>
</evidence>
<dbReference type="Pfam" id="PF25954">
    <property type="entry name" value="Beta-barrel_RND_2"/>
    <property type="match status" value="1"/>
</dbReference>
<sequence>MTEIQSPSGVRSDAGAGHIDARAWRTLAHGGDAREAASVWLRLYCERSEGVRNALLLLRDEGGTPLRPLAVWPSTHAVTKGLRTACESAIAKDTGVLRRGQGEVYLALPCTVGDSGQAVVGCTLEDRADHQFEAAMADLQLCSGWLEALLRRAEAGAEEERAEVAAEALELMACVVDEPRFEGGARALVTDLAIRFDCERVSLAMLRRGRPRVVAMSHAATFSRRMDLVSALEGAIEEALDQQTPMAWPLLEGEQVLVTRAHEALARAHGAGAVLTVPLMHGEEVYGALVLEATGREKLTHRLTRLLEGAGALLAPVLREKQENDRWLVQKAGGSLALQTRRLFGPDYLGRKAAAAAVVALAAFAWFAQGTATIVADARLEGRVQRAIVAPFDGYVLSESARAGQVVEAGERLAALDDRDLRLERLRYEAGREQRELEMQKALAEGRRADINVVRAKIREATAQIELLDEMIRRARLKAPFDGLVVSGDLSQEVGTPVGRGDQLFQITPLEGYRVVLSVPEGRIAGVEPGQDGRVRFAAFPQRTWPVSVESITPVTEVREGKNVFRVEARIGGTVERLRPGMEGVVRLTGEEERLVAIWLRPAVDWLRLTFWRWLP</sequence>
<dbReference type="EMBL" id="QPMH01000005">
    <property type="protein sequence ID" value="RDD62472.1"/>
    <property type="molecule type" value="Genomic_DNA"/>
</dbReference>
<comment type="subcellular location">
    <subcellularLocation>
        <location evidence="1">Cell envelope</location>
    </subcellularLocation>
</comment>
<keyword evidence="2 3" id="KW-0175">Coiled coil</keyword>
<organism evidence="6 7">
    <name type="scientific">Ferruginivarius sediminum</name>
    <dbReference type="NCBI Taxonomy" id="2661937"/>
    <lineage>
        <taxon>Bacteria</taxon>
        <taxon>Pseudomonadati</taxon>
        <taxon>Pseudomonadota</taxon>
        <taxon>Alphaproteobacteria</taxon>
        <taxon>Rhodospirillales</taxon>
        <taxon>Rhodospirillaceae</taxon>
        <taxon>Ferruginivarius</taxon>
    </lineage>
</organism>
<proteinExistence type="predicted"/>
<dbReference type="PANTHER" id="PTHR32347:SF23">
    <property type="entry name" value="BLL5650 PROTEIN"/>
    <property type="match status" value="1"/>
</dbReference>
<dbReference type="GO" id="GO:0030313">
    <property type="term" value="C:cell envelope"/>
    <property type="evidence" value="ECO:0007669"/>
    <property type="project" value="UniProtKB-SubCell"/>
</dbReference>
<dbReference type="Gene3D" id="3.30.450.40">
    <property type="match status" value="1"/>
</dbReference>
<dbReference type="AlphaFoldDB" id="A0A369TCB9"/>
<feature type="domain" description="GAF" evidence="4">
    <location>
        <begin position="186"/>
        <end position="315"/>
    </location>
</feature>
<evidence type="ECO:0000256" key="2">
    <source>
        <dbReference type="ARBA" id="ARBA00023054"/>
    </source>
</evidence>
<dbReference type="RefSeq" id="WP_114581568.1">
    <property type="nucleotide sequence ID" value="NZ_QPMH01000005.1"/>
</dbReference>
<feature type="coiled-coil region" evidence="3">
    <location>
        <begin position="451"/>
        <end position="478"/>
    </location>
</feature>
<dbReference type="InterPro" id="IPR050465">
    <property type="entry name" value="UPF0194_transport"/>
</dbReference>
<evidence type="ECO:0000259" key="5">
    <source>
        <dbReference type="Pfam" id="PF25954"/>
    </source>
</evidence>
<evidence type="ECO:0000256" key="3">
    <source>
        <dbReference type="SAM" id="Coils"/>
    </source>
</evidence>
<accession>A0A369TCB9</accession>
<dbReference type="PANTHER" id="PTHR32347">
    <property type="entry name" value="EFFLUX SYSTEM COMPONENT YKNX-RELATED"/>
    <property type="match status" value="1"/>
</dbReference>
<dbReference type="InterPro" id="IPR003018">
    <property type="entry name" value="GAF"/>
</dbReference>
<comment type="caution">
    <text evidence="6">The sequence shown here is derived from an EMBL/GenBank/DDBJ whole genome shotgun (WGS) entry which is preliminary data.</text>
</comment>
<dbReference type="Pfam" id="PF01590">
    <property type="entry name" value="GAF"/>
    <property type="match status" value="1"/>
</dbReference>
<dbReference type="SUPFAM" id="SSF111369">
    <property type="entry name" value="HlyD-like secretion proteins"/>
    <property type="match status" value="1"/>
</dbReference>
<reference evidence="6 7" key="1">
    <citation type="submission" date="2018-07" db="EMBL/GenBank/DDBJ databases">
        <title>Venubactetium sediminum gen. nov., sp. nov., isolated from a marine solar saltern.</title>
        <authorList>
            <person name="Wang S."/>
        </authorList>
    </citation>
    <scope>NUCLEOTIDE SEQUENCE [LARGE SCALE GENOMIC DNA]</scope>
    <source>
        <strain evidence="6 7">WD2A32</strain>
    </source>
</reference>
<name>A0A369TCB9_9PROT</name>
<gene>
    <name evidence="6" type="ORF">DRB17_07415</name>
</gene>
<dbReference type="SUPFAM" id="SSF55781">
    <property type="entry name" value="GAF domain-like"/>
    <property type="match status" value="1"/>
</dbReference>